<reference evidence="1" key="1">
    <citation type="submission" date="2024-08" db="EMBL/GenBank/DDBJ databases">
        <title>Lentilactobacillus sp. nov., isolated from tree bark.</title>
        <authorList>
            <person name="Phuengjayaem S."/>
            <person name="Tanasupawat S."/>
        </authorList>
    </citation>
    <scope>NUCLEOTIDE SEQUENCE</scope>
    <source>
        <strain evidence="1">SPB1-3</strain>
    </source>
</reference>
<proteinExistence type="predicted"/>
<organism evidence="1 2">
    <name type="scientific">Lentilactobacillus terminaliae</name>
    <dbReference type="NCBI Taxonomy" id="3003483"/>
    <lineage>
        <taxon>Bacteria</taxon>
        <taxon>Bacillati</taxon>
        <taxon>Bacillota</taxon>
        <taxon>Bacilli</taxon>
        <taxon>Lactobacillales</taxon>
        <taxon>Lactobacillaceae</taxon>
        <taxon>Lentilactobacillus</taxon>
    </lineage>
</organism>
<sequence length="421" mass="45076">MSDNAKKMGFGSIYLLGINGIIGSGIFLLPNQIYKTAGNQGYLIIFLAALATLLITLCYADMASRTTGDGAAWLYSYNAFGRFPGFEVGFFSWIQGIITISAEVAALLNILMTLVPSFKDPTVYKITGIAIIAVLAGICLLGSGVTSISDNVSSAIKIVILVAFIALAAWQISRGSVHIVSDSVKFQPNSAFNTAFYMYSGFSFLPIAAANMQNPEKNLPRALISVIVTVGIIYSLVQFSVTRLLGPAIANAKSPLATAFSQVFGQTGFVVIIIGMAISILGVAFSVSFSTPYIAYSLSNKHKLLPSFLGKDDKRQVPWLAIIVTAVLSALLFLTGDYIFLVSCVVLISLIQYIPTALSVMHFQKTKSPGFNVPGGKLIPIVVVLLCVYLATGVAAKVWLLIIIMLVIGTAFYMLDDHKQS</sequence>
<gene>
    <name evidence="1" type="ORF">O0236_009935</name>
</gene>
<dbReference type="Proteomes" id="UP001149860">
    <property type="component" value="Chromosome"/>
</dbReference>
<dbReference type="EMBL" id="CP168151">
    <property type="protein sequence ID" value="XFD39699.1"/>
    <property type="molecule type" value="Genomic_DNA"/>
</dbReference>
<protein>
    <submittedName>
        <fullName evidence="1">APC family permease</fullName>
    </submittedName>
</protein>
<keyword evidence="2" id="KW-1185">Reference proteome</keyword>
<evidence type="ECO:0000313" key="1">
    <source>
        <dbReference type="EMBL" id="XFD39699.1"/>
    </source>
</evidence>
<evidence type="ECO:0000313" key="2">
    <source>
        <dbReference type="Proteomes" id="UP001149860"/>
    </source>
</evidence>
<name>A0ACD5DE96_9LACO</name>
<accession>A0ACD5DE96</accession>